<keyword evidence="3" id="KW-1185">Reference proteome</keyword>
<proteinExistence type="predicted"/>
<protein>
    <submittedName>
        <fullName evidence="2">Uncharacterized protein</fullName>
    </submittedName>
</protein>
<sequence>MVLSRTGSFLKLSRRCSFHGHRRVRLSRNHAQPPLRSPLRILPERPLGASDSRRSRSSSHRVPIGPVSNMYVRVCVYGCAHVCLVMRVVDVCVCLYRRAPRS</sequence>
<evidence type="ECO:0000313" key="3">
    <source>
        <dbReference type="Proteomes" id="UP001066276"/>
    </source>
</evidence>
<gene>
    <name evidence="2" type="ORF">NDU88_007165</name>
</gene>
<organism evidence="2 3">
    <name type="scientific">Pleurodeles waltl</name>
    <name type="common">Iberian ribbed newt</name>
    <dbReference type="NCBI Taxonomy" id="8319"/>
    <lineage>
        <taxon>Eukaryota</taxon>
        <taxon>Metazoa</taxon>
        <taxon>Chordata</taxon>
        <taxon>Craniata</taxon>
        <taxon>Vertebrata</taxon>
        <taxon>Euteleostomi</taxon>
        <taxon>Amphibia</taxon>
        <taxon>Batrachia</taxon>
        <taxon>Caudata</taxon>
        <taxon>Salamandroidea</taxon>
        <taxon>Salamandridae</taxon>
        <taxon>Pleurodelinae</taxon>
        <taxon>Pleurodeles</taxon>
    </lineage>
</organism>
<dbReference type="EMBL" id="JANPWB010000006">
    <property type="protein sequence ID" value="KAJ1181966.1"/>
    <property type="molecule type" value="Genomic_DNA"/>
</dbReference>
<evidence type="ECO:0000256" key="1">
    <source>
        <dbReference type="SAM" id="MobiDB-lite"/>
    </source>
</evidence>
<feature type="region of interest" description="Disordered" evidence="1">
    <location>
        <begin position="27"/>
        <end position="63"/>
    </location>
</feature>
<comment type="caution">
    <text evidence="2">The sequence shown here is derived from an EMBL/GenBank/DDBJ whole genome shotgun (WGS) entry which is preliminary data.</text>
</comment>
<reference evidence="2" key="1">
    <citation type="journal article" date="2022" name="bioRxiv">
        <title>Sequencing and chromosome-scale assembly of the giantPleurodeles waltlgenome.</title>
        <authorList>
            <person name="Brown T."/>
            <person name="Elewa A."/>
            <person name="Iarovenko S."/>
            <person name="Subramanian E."/>
            <person name="Araus A.J."/>
            <person name="Petzold A."/>
            <person name="Susuki M."/>
            <person name="Suzuki K.-i.T."/>
            <person name="Hayashi T."/>
            <person name="Toyoda A."/>
            <person name="Oliveira C."/>
            <person name="Osipova E."/>
            <person name="Leigh N.D."/>
            <person name="Simon A."/>
            <person name="Yun M.H."/>
        </authorList>
    </citation>
    <scope>NUCLEOTIDE SEQUENCE</scope>
    <source>
        <strain evidence="2">20211129_DDA</strain>
        <tissue evidence="2">Liver</tissue>
    </source>
</reference>
<name>A0AAV7TZW1_PLEWA</name>
<accession>A0AAV7TZW1</accession>
<evidence type="ECO:0000313" key="2">
    <source>
        <dbReference type="EMBL" id="KAJ1181966.1"/>
    </source>
</evidence>
<dbReference type="AlphaFoldDB" id="A0AAV7TZW1"/>
<dbReference type="Proteomes" id="UP001066276">
    <property type="component" value="Chromosome 3_2"/>
</dbReference>